<dbReference type="PANTHER" id="PTHR34846">
    <property type="entry name" value="4-CARBOXYMUCONOLACTONE DECARBOXYLASE FAMILY PROTEIN (AFU_ORTHOLOGUE AFUA_6G11590)"/>
    <property type="match status" value="1"/>
</dbReference>
<reference evidence="1 2" key="1">
    <citation type="journal article" date="2009" name="Appl. Environ. Microbiol.">
        <title>Three genomes from the phylum Acidobacteria provide insight into the lifestyles of these microorganisms in soils.</title>
        <authorList>
            <person name="Ward N.L."/>
            <person name="Challacombe J.F."/>
            <person name="Janssen P.H."/>
            <person name="Henrissat B."/>
            <person name="Coutinho P.M."/>
            <person name="Wu M."/>
            <person name="Xie G."/>
            <person name="Haft D.H."/>
            <person name="Sait M."/>
            <person name="Badger J."/>
            <person name="Barabote R.D."/>
            <person name="Bradley B."/>
            <person name="Brettin T.S."/>
            <person name="Brinkac L.M."/>
            <person name="Bruce D."/>
            <person name="Creasy T."/>
            <person name="Daugherty S.C."/>
            <person name="Davidsen T.M."/>
            <person name="DeBoy R.T."/>
            <person name="Detter J.C."/>
            <person name="Dodson R.J."/>
            <person name="Durkin A.S."/>
            <person name="Ganapathy A."/>
            <person name="Gwinn-Giglio M."/>
            <person name="Han C.S."/>
            <person name="Khouri H."/>
            <person name="Kiss H."/>
            <person name="Kothari S.P."/>
            <person name="Madupu R."/>
            <person name="Nelson K.E."/>
            <person name="Nelson W.C."/>
            <person name="Paulsen I."/>
            <person name="Penn K."/>
            <person name="Ren Q."/>
            <person name="Rosovitz M.J."/>
            <person name="Selengut J.D."/>
            <person name="Shrivastava S."/>
            <person name="Sullivan S.A."/>
            <person name="Tapia R."/>
            <person name="Thompson L.S."/>
            <person name="Watkins K.L."/>
            <person name="Yang Q."/>
            <person name="Yu C."/>
            <person name="Zafar N."/>
            <person name="Zhou L."/>
            <person name="Kuske C.R."/>
        </authorList>
    </citation>
    <scope>NUCLEOTIDE SEQUENCE [LARGE SCALE GENOMIC DNA]</scope>
    <source>
        <strain evidence="1 2">Ellin345</strain>
    </source>
</reference>
<gene>
    <name evidence="1" type="ordered locus">Acid345_1838</name>
</gene>
<dbReference type="eggNOG" id="COG2128">
    <property type="taxonomic scope" value="Bacteria"/>
</dbReference>
<evidence type="ECO:0000313" key="2">
    <source>
        <dbReference type="Proteomes" id="UP000002432"/>
    </source>
</evidence>
<dbReference type="KEGG" id="aba:Acid345_1838"/>
<name>Q1IQL1_KORVE</name>
<dbReference type="PANTHER" id="PTHR34846:SF5">
    <property type="entry name" value="CARBOXYMUCONOLACTONE DECARBOXYLASE-LIKE DOMAIN-CONTAINING PROTEIN"/>
    <property type="match status" value="1"/>
</dbReference>
<dbReference type="STRING" id="204669.Acid345_1838"/>
<dbReference type="InterPro" id="IPR029032">
    <property type="entry name" value="AhpD-like"/>
</dbReference>
<organism evidence="1 2">
    <name type="scientific">Koribacter versatilis (strain Ellin345)</name>
    <dbReference type="NCBI Taxonomy" id="204669"/>
    <lineage>
        <taxon>Bacteria</taxon>
        <taxon>Pseudomonadati</taxon>
        <taxon>Acidobacteriota</taxon>
        <taxon>Terriglobia</taxon>
        <taxon>Terriglobales</taxon>
        <taxon>Candidatus Korobacteraceae</taxon>
        <taxon>Candidatus Korobacter</taxon>
    </lineage>
</organism>
<evidence type="ECO:0000313" key="1">
    <source>
        <dbReference type="EMBL" id="ABF40839.1"/>
    </source>
</evidence>
<evidence type="ECO:0008006" key="3">
    <source>
        <dbReference type="Google" id="ProtNLM"/>
    </source>
</evidence>
<dbReference type="AlphaFoldDB" id="Q1IQL1"/>
<dbReference type="EMBL" id="CP000360">
    <property type="protein sequence ID" value="ABF40839.1"/>
    <property type="molecule type" value="Genomic_DNA"/>
</dbReference>
<dbReference type="Proteomes" id="UP000002432">
    <property type="component" value="Chromosome"/>
</dbReference>
<dbReference type="EnsemblBacteria" id="ABF40839">
    <property type="protein sequence ID" value="ABF40839"/>
    <property type="gene ID" value="Acid345_1838"/>
</dbReference>
<dbReference type="HOGENOM" id="CLU_082760_9_0_0"/>
<accession>Q1IQL1</accession>
<dbReference type="RefSeq" id="WP_011522641.1">
    <property type="nucleotide sequence ID" value="NC_008009.1"/>
</dbReference>
<proteinExistence type="predicted"/>
<keyword evidence="2" id="KW-1185">Reference proteome</keyword>
<sequence length="88" mass="10368">MAEKHGWSKEQIADLANFRNRTDFTDAEKAALELAERETQRPHEVDDAFWAELRRYYDEGQIIELAAAIGLFNYFNRFNDVLKMEPTK</sequence>
<dbReference type="Gene3D" id="1.20.1290.10">
    <property type="entry name" value="AhpD-like"/>
    <property type="match status" value="1"/>
</dbReference>
<dbReference type="SUPFAM" id="SSF69118">
    <property type="entry name" value="AhpD-like"/>
    <property type="match status" value="1"/>
</dbReference>
<protein>
    <recommendedName>
        <fullName evidence="3">Carboxymuconolactone decarboxylase family protein</fullName>
    </recommendedName>
</protein>